<comment type="caution">
    <text evidence="2">The sequence shown here is derived from an EMBL/GenBank/DDBJ whole genome shotgun (WGS) entry which is preliminary data.</text>
</comment>
<keyword evidence="3" id="KW-1185">Reference proteome</keyword>
<gene>
    <name evidence="2" type="ORF">GN330_05050</name>
</gene>
<organism evidence="2 3">
    <name type="scientific">Nitratireductor arenosus</name>
    <dbReference type="NCBI Taxonomy" id="2682096"/>
    <lineage>
        <taxon>Bacteria</taxon>
        <taxon>Pseudomonadati</taxon>
        <taxon>Pseudomonadota</taxon>
        <taxon>Alphaproteobacteria</taxon>
        <taxon>Hyphomicrobiales</taxon>
        <taxon>Phyllobacteriaceae</taxon>
        <taxon>Nitratireductor</taxon>
    </lineage>
</organism>
<dbReference type="Proteomes" id="UP000463224">
    <property type="component" value="Unassembled WGS sequence"/>
</dbReference>
<evidence type="ECO:0000313" key="2">
    <source>
        <dbReference type="EMBL" id="MVA96615.1"/>
    </source>
</evidence>
<accession>A0A844QBJ5</accession>
<name>A0A844QBJ5_9HYPH</name>
<proteinExistence type="predicted"/>
<evidence type="ECO:0008006" key="4">
    <source>
        <dbReference type="Google" id="ProtNLM"/>
    </source>
</evidence>
<feature type="chain" id="PRO_5032754445" description="Lipoprotein" evidence="1">
    <location>
        <begin position="24"/>
        <end position="273"/>
    </location>
</feature>
<feature type="signal peptide" evidence="1">
    <location>
        <begin position="1"/>
        <end position="23"/>
    </location>
</feature>
<dbReference type="AlphaFoldDB" id="A0A844QBJ5"/>
<protein>
    <recommendedName>
        <fullName evidence="4">Lipoprotein</fullName>
    </recommendedName>
</protein>
<dbReference type="RefSeq" id="WP_156711537.1">
    <property type="nucleotide sequence ID" value="NZ_WPHG01000001.1"/>
</dbReference>
<evidence type="ECO:0000256" key="1">
    <source>
        <dbReference type="SAM" id="SignalP"/>
    </source>
</evidence>
<reference evidence="2 3" key="1">
    <citation type="submission" date="2019-12" db="EMBL/GenBank/DDBJ databases">
        <title>Nitratireductor arenosus sp. nov., Isolated from sea sand, Jeju island, South Korea.</title>
        <authorList>
            <person name="Kim W."/>
        </authorList>
    </citation>
    <scope>NUCLEOTIDE SEQUENCE [LARGE SCALE GENOMIC DNA]</scope>
    <source>
        <strain evidence="2 3">CAU 1489</strain>
    </source>
</reference>
<keyword evidence="1" id="KW-0732">Signal</keyword>
<dbReference type="EMBL" id="WPHG01000001">
    <property type="protein sequence ID" value="MVA96615.1"/>
    <property type="molecule type" value="Genomic_DNA"/>
</dbReference>
<sequence>MSIFSRIPVFVLVVLLAGSVARAEDEEVQRYSFQDGELTITRQDYERVAAYDGRELHRDYFVAFDRIVTVRDVEIALLSAGNGGNACGPYTIMLWKPENGDVKTEIVGEECGAPPPAVTDEYIYFVPYLRPGEQAVIRSWAPDSGFETTGVLSYAPQQDTDWSNFDPATVSHPIELFRNAGLYDAALALLGDELFSVAAGLGTSSEPEITDDGVLTARGCVPHACGAQDTFVVVDVENRTLYFAQQQAGPAPRFWPERDEWPAAIAGLVPDDL</sequence>
<evidence type="ECO:0000313" key="3">
    <source>
        <dbReference type="Proteomes" id="UP000463224"/>
    </source>
</evidence>